<feature type="compositionally biased region" description="Low complexity" evidence="11">
    <location>
        <begin position="768"/>
        <end position="787"/>
    </location>
</feature>
<feature type="region of interest" description="Disordered" evidence="11">
    <location>
        <begin position="768"/>
        <end position="797"/>
    </location>
</feature>
<dbReference type="InterPro" id="IPR021115">
    <property type="entry name" value="Pyridoxal-P_BS"/>
</dbReference>
<dbReference type="EC" id="4.1.1.22" evidence="4"/>
<reference evidence="12 13" key="2">
    <citation type="journal article" date="2007" name="PLoS Biol.">
        <title>Principles of genome evolution in the Drosophila melanogaster species group.</title>
        <authorList>
            <person name="Ranz J.M."/>
            <person name="Maurin D."/>
            <person name="Chan Y.S."/>
            <person name="von Grotthuss M."/>
            <person name="Hillier L.W."/>
            <person name="Roote J."/>
            <person name="Ashburner M."/>
            <person name="Bergman C.M."/>
        </authorList>
    </citation>
    <scope>NUCLEOTIDE SEQUENCE [LARGE SCALE GENOMIC DNA]</scope>
    <source>
        <strain evidence="13">Tai18E2 / Tucson 14021-0261.01</strain>
    </source>
</reference>
<dbReference type="GO" id="GO:0005737">
    <property type="term" value="C:cytoplasm"/>
    <property type="evidence" value="ECO:0007669"/>
    <property type="project" value="TreeGrafter"/>
</dbReference>
<dbReference type="GO" id="GO:0004398">
    <property type="term" value="F:histidine decarboxylase activity"/>
    <property type="evidence" value="ECO:0007669"/>
    <property type="project" value="UniProtKB-EC"/>
</dbReference>
<dbReference type="PROSITE" id="PS00392">
    <property type="entry name" value="DDC_GAD_HDC_YDC"/>
    <property type="match status" value="1"/>
</dbReference>
<gene>
    <name evidence="12" type="primary">Dyak\GE19346</name>
    <name evidence="12" type="synonym">dyak_GLEANR_3119</name>
    <name evidence="12" type="synonym">GE19346</name>
    <name evidence="12" type="ORF">Dyak_GE19346</name>
</gene>
<dbReference type="GO" id="GO:0030170">
    <property type="term" value="F:pyridoxal phosphate binding"/>
    <property type="evidence" value="ECO:0007669"/>
    <property type="project" value="InterPro"/>
</dbReference>
<feature type="compositionally biased region" description="Low complexity" evidence="11">
    <location>
        <begin position="634"/>
        <end position="662"/>
    </location>
</feature>
<feature type="modified residue" description="N6-(pyridoxal phosphate)lysine" evidence="10">
    <location>
        <position position="304"/>
    </location>
</feature>
<dbReference type="FunFam" id="3.90.1150.10:FF:000018">
    <property type="entry name" value="Histidine decarboxylase"/>
    <property type="match status" value="1"/>
</dbReference>
<keyword evidence="7 10" id="KW-0663">Pyridoxal phosphate</keyword>
<evidence type="ECO:0000313" key="12">
    <source>
        <dbReference type="EMBL" id="EDW89628.1"/>
    </source>
</evidence>
<dbReference type="FunFam" id="1.20.1340.10:FF:000001">
    <property type="entry name" value="Histidine decarboxylase"/>
    <property type="match status" value="1"/>
</dbReference>
<dbReference type="EMBL" id="CM000157">
    <property type="protein sequence ID" value="EDW89628.1"/>
    <property type="molecule type" value="Genomic_DNA"/>
</dbReference>
<protein>
    <recommendedName>
        <fullName evidence="9">Histidine decarboxylase</fullName>
        <ecNumber evidence="4">4.1.1.22</ecNumber>
    </recommendedName>
</protein>
<dbReference type="InterPro" id="IPR015424">
    <property type="entry name" value="PyrdxlP-dep_Trfase"/>
</dbReference>
<reference evidence="12 13" key="1">
    <citation type="journal article" date="2007" name="Nature">
        <title>Evolution of genes and genomes on the Drosophila phylogeny.</title>
        <authorList>
            <consortium name="Drosophila 12 Genomes Consortium"/>
            <person name="Clark A.G."/>
            <person name="Eisen M.B."/>
            <person name="Smith D.R."/>
            <person name="Bergman C.M."/>
            <person name="Oliver B."/>
            <person name="Markow T.A."/>
            <person name="Kaufman T.C."/>
            <person name="Kellis M."/>
            <person name="Gelbart W."/>
            <person name="Iyer V.N."/>
            <person name="Pollard D.A."/>
            <person name="Sackton T.B."/>
            <person name="Larracuente A.M."/>
            <person name="Singh N.D."/>
            <person name="Abad J.P."/>
            <person name="Abt D.N."/>
            <person name="Adryan B."/>
            <person name="Aguade M."/>
            <person name="Akashi H."/>
            <person name="Anderson W.W."/>
            <person name="Aquadro C.F."/>
            <person name="Ardell D.H."/>
            <person name="Arguello R."/>
            <person name="Artieri C.G."/>
            <person name="Barbash D.A."/>
            <person name="Barker D."/>
            <person name="Barsanti P."/>
            <person name="Batterham P."/>
            <person name="Batzoglou S."/>
            <person name="Begun D."/>
            <person name="Bhutkar A."/>
            <person name="Blanco E."/>
            <person name="Bosak S.A."/>
            <person name="Bradley R.K."/>
            <person name="Brand A.D."/>
            <person name="Brent M.R."/>
            <person name="Brooks A.N."/>
            <person name="Brown R.H."/>
            <person name="Butlin R.K."/>
            <person name="Caggese C."/>
            <person name="Calvi B.R."/>
            <person name="Bernardo de Carvalho A."/>
            <person name="Caspi A."/>
            <person name="Castrezana S."/>
            <person name="Celniker S.E."/>
            <person name="Chang J.L."/>
            <person name="Chapple C."/>
            <person name="Chatterji S."/>
            <person name="Chinwalla A."/>
            <person name="Civetta A."/>
            <person name="Clifton S.W."/>
            <person name="Comeron J.M."/>
            <person name="Costello J.C."/>
            <person name="Coyne J.A."/>
            <person name="Daub J."/>
            <person name="David R.G."/>
            <person name="Delcher A.L."/>
            <person name="Delehaunty K."/>
            <person name="Do C.B."/>
            <person name="Ebling H."/>
            <person name="Edwards K."/>
            <person name="Eickbush T."/>
            <person name="Evans J.D."/>
            <person name="Filipski A."/>
            <person name="Findeiss S."/>
            <person name="Freyhult E."/>
            <person name="Fulton L."/>
            <person name="Fulton R."/>
            <person name="Garcia A.C."/>
            <person name="Gardiner A."/>
            <person name="Garfield D.A."/>
            <person name="Garvin B.E."/>
            <person name="Gibson G."/>
            <person name="Gilbert D."/>
            <person name="Gnerre S."/>
            <person name="Godfrey J."/>
            <person name="Good R."/>
            <person name="Gotea V."/>
            <person name="Gravely B."/>
            <person name="Greenberg A.J."/>
            <person name="Griffiths-Jones S."/>
            <person name="Gross S."/>
            <person name="Guigo R."/>
            <person name="Gustafson E.A."/>
            <person name="Haerty W."/>
            <person name="Hahn M.W."/>
            <person name="Halligan D.L."/>
            <person name="Halpern A.L."/>
            <person name="Halter G.M."/>
            <person name="Han M.V."/>
            <person name="Heger A."/>
            <person name="Hillier L."/>
            <person name="Hinrichs A.S."/>
            <person name="Holmes I."/>
            <person name="Hoskins R.A."/>
            <person name="Hubisz M.J."/>
            <person name="Hultmark D."/>
            <person name="Huntley M.A."/>
            <person name="Jaffe D.B."/>
            <person name="Jagadeeshan S."/>
            <person name="Jeck W.R."/>
            <person name="Johnson J."/>
            <person name="Jones C.D."/>
            <person name="Jordan W.C."/>
            <person name="Karpen G.H."/>
            <person name="Kataoka E."/>
            <person name="Keightley P.D."/>
            <person name="Kheradpour P."/>
            <person name="Kirkness E.F."/>
            <person name="Koerich L.B."/>
            <person name="Kristiansen K."/>
            <person name="Kudrna D."/>
            <person name="Kulathinal R.J."/>
            <person name="Kumar S."/>
            <person name="Kwok R."/>
            <person name="Lander E."/>
            <person name="Langley C.H."/>
            <person name="Lapoint R."/>
            <person name="Lazzaro B.P."/>
            <person name="Lee S.J."/>
            <person name="Levesque L."/>
            <person name="Li R."/>
            <person name="Lin C.F."/>
            <person name="Lin M.F."/>
            <person name="Lindblad-Toh K."/>
            <person name="Llopart A."/>
            <person name="Long M."/>
            <person name="Low L."/>
            <person name="Lozovsky E."/>
            <person name="Lu J."/>
            <person name="Luo M."/>
            <person name="Machado C.A."/>
            <person name="Makalowski W."/>
            <person name="Marzo M."/>
            <person name="Matsuda M."/>
            <person name="Matzkin L."/>
            <person name="McAllister B."/>
            <person name="McBride C.S."/>
            <person name="McKernan B."/>
            <person name="McKernan K."/>
            <person name="Mendez-Lago M."/>
            <person name="Minx P."/>
            <person name="Mollenhauer M.U."/>
            <person name="Montooth K."/>
            <person name="Mount S.M."/>
            <person name="Mu X."/>
            <person name="Myers E."/>
            <person name="Negre B."/>
            <person name="Newfeld S."/>
            <person name="Nielsen R."/>
            <person name="Noor M.A."/>
            <person name="O'Grady P."/>
            <person name="Pachter L."/>
            <person name="Papaceit M."/>
            <person name="Parisi M.J."/>
            <person name="Parisi M."/>
            <person name="Parts L."/>
            <person name="Pedersen J.S."/>
            <person name="Pesole G."/>
            <person name="Phillippy A.M."/>
            <person name="Ponting C.P."/>
            <person name="Pop M."/>
            <person name="Porcelli D."/>
            <person name="Powell J.R."/>
            <person name="Prohaska S."/>
            <person name="Pruitt K."/>
            <person name="Puig M."/>
            <person name="Quesneville H."/>
            <person name="Ram K.R."/>
            <person name="Rand D."/>
            <person name="Rasmussen M.D."/>
            <person name="Reed L.K."/>
            <person name="Reenan R."/>
            <person name="Reily A."/>
            <person name="Remington K.A."/>
            <person name="Rieger T.T."/>
            <person name="Ritchie M.G."/>
            <person name="Robin C."/>
            <person name="Rogers Y.H."/>
            <person name="Rohde C."/>
            <person name="Rozas J."/>
            <person name="Rubenfield M.J."/>
            <person name="Ruiz A."/>
            <person name="Russo S."/>
            <person name="Salzberg S.L."/>
            <person name="Sanchez-Gracia A."/>
            <person name="Saranga D.J."/>
            <person name="Sato H."/>
            <person name="Schaeffer S.W."/>
            <person name="Schatz M.C."/>
            <person name="Schlenke T."/>
            <person name="Schwartz R."/>
            <person name="Segarra C."/>
            <person name="Singh R.S."/>
            <person name="Sirot L."/>
            <person name="Sirota M."/>
            <person name="Sisneros N.B."/>
            <person name="Smith C.D."/>
            <person name="Smith T.F."/>
            <person name="Spieth J."/>
            <person name="Stage D.E."/>
            <person name="Stark A."/>
            <person name="Stephan W."/>
            <person name="Strausberg R.L."/>
            <person name="Strempel S."/>
            <person name="Sturgill D."/>
            <person name="Sutton G."/>
            <person name="Sutton G.G."/>
            <person name="Tao W."/>
            <person name="Teichmann S."/>
            <person name="Tobari Y.N."/>
            <person name="Tomimura Y."/>
            <person name="Tsolas J.M."/>
            <person name="Valente V.L."/>
            <person name="Venter E."/>
            <person name="Venter J.C."/>
            <person name="Vicario S."/>
            <person name="Vieira F.G."/>
            <person name="Vilella A.J."/>
            <person name="Villasante A."/>
            <person name="Walenz B."/>
            <person name="Wang J."/>
            <person name="Wasserman M."/>
            <person name="Watts T."/>
            <person name="Wilson D."/>
            <person name="Wilson R.K."/>
            <person name="Wing R.A."/>
            <person name="Wolfner M.F."/>
            <person name="Wong A."/>
            <person name="Wong G.K."/>
            <person name="Wu C.I."/>
            <person name="Wu G."/>
            <person name="Yamamoto D."/>
            <person name="Yang H.P."/>
            <person name="Yang S.P."/>
            <person name="Yorke J.A."/>
            <person name="Yoshida K."/>
            <person name="Zdobnov E."/>
            <person name="Zhang P."/>
            <person name="Zhang Y."/>
            <person name="Zimin A.V."/>
            <person name="Baldwin J."/>
            <person name="Abdouelleil A."/>
            <person name="Abdulkadir J."/>
            <person name="Abebe A."/>
            <person name="Abera B."/>
            <person name="Abreu J."/>
            <person name="Acer S.C."/>
            <person name="Aftuck L."/>
            <person name="Alexander A."/>
            <person name="An P."/>
            <person name="Anderson E."/>
            <person name="Anderson S."/>
            <person name="Arachi H."/>
            <person name="Azer M."/>
            <person name="Bachantsang P."/>
            <person name="Barry A."/>
            <person name="Bayul T."/>
            <person name="Berlin A."/>
            <person name="Bessette D."/>
            <person name="Bloom T."/>
            <person name="Blye J."/>
            <person name="Boguslavskiy L."/>
            <person name="Bonnet C."/>
            <person name="Boukhgalter B."/>
            <person name="Bourzgui I."/>
            <person name="Brown A."/>
            <person name="Cahill P."/>
            <person name="Channer S."/>
            <person name="Cheshatsang Y."/>
            <person name="Chuda L."/>
            <person name="Citroen M."/>
            <person name="Collymore A."/>
            <person name="Cooke P."/>
            <person name="Costello M."/>
            <person name="D'Aco K."/>
            <person name="Daza R."/>
            <person name="De Haan G."/>
            <person name="DeGray S."/>
            <person name="DeMaso C."/>
            <person name="Dhargay N."/>
            <person name="Dooley K."/>
            <person name="Dooley E."/>
            <person name="Doricent M."/>
            <person name="Dorje P."/>
            <person name="Dorjee K."/>
            <person name="Dupes A."/>
            <person name="Elong R."/>
            <person name="Falk J."/>
            <person name="Farina A."/>
            <person name="Faro S."/>
            <person name="Ferguson D."/>
            <person name="Fisher S."/>
            <person name="Foley C.D."/>
            <person name="Franke A."/>
            <person name="Friedrich D."/>
            <person name="Gadbois L."/>
            <person name="Gearin G."/>
            <person name="Gearin C.R."/>
            <person name="Giannoukos G."/>
            <person name="Goode T."/>
            <person name="Graham J."/>
            <person name="Grandbois E."/>
            <person name="Grewal S."/>
            <person name="Gyaltsen K."/>
            <person name="Hafez N."/>
            <person name="Hagos B."/>
            <person name="Hall J."/>
            <person name="Henson C."/>
            <person name="Hollinger A."/>
            <person name="Honan T."/>
            <person name="Huard M.D."/>
            <person name="Hughes L."/>
            <person name="Hurhula B."/>
            <person name="Husby M.E."/>
            <person name="Kamat A."/>
            <person name="Kanga B."/>
            <person name="Kashin S."/>
            <person name="Khazanovich D."/>
            <person name="Kisner P."/>
            <person name="Lance K."/>
            <person name="Lara M."/>
            <person name="Lee W."/>
            <person name="Lennon N."/>
            <person name="Letendre F."/>
            <person name="LeVine R."/>
            <person name="Lipovsky A."/>
            <person name="Liu X."/>
            <person name="Liu J."/>
            <person name="Liu S."/>
            <person name="Lokyitsang T."/>
            <person name="Lokyitsang Y."/>
            <person name="Lubonja R."/>
            <person name="Lui A."/>
            <person name="MacDonald P."/>
            <person name="Magnisalis V."/>
            <person name="Maru K."/>
            <person name="Matthews C."/>
            <person name="McCusker W."/>
            <person name="McDonough S."/>
            <person name="Mehta T."/>
            <person name="Meldrim J."/>
            <person name="Meneus L."/>
            <person name="Mihai O."/>
            <person name="Mihalev A."/>
            <person name="Mihova T."/>
            <person name="Mittelman R."/>
            <person name="Mlenga V."/>
            <person name="Montmayeur A."/>
            <person name="Mulrain L."/>
            <person name="Navidi A."/>
            <person name="Naylor J."/>
            <person name="Negash T."/>
            <person name="Nguyen T."/>
            <person name="Nguyen N."/>
            <person name="Nicol R."/>
            <person name="Norbu C."/>
            <person name="Norbu N."/>
            <person name="Novod N."/>
            <person name="O'Neill B."/>
            <person name="Osman S."/>
            <person name="Markiewicz E."/>
            <person name="Oyono O.L."/>
            <person name="Patti C."/>
            <person name="Phunkhang P."/>
            <person name="Pierre F."/>
            <person name="Priest M."/>
            <person name="Raghuraman S."/>
            <person name="Rege F."/>
            <person name="Reyes R."/>
            <person name="Rise C."/>
            <person name="Rogov P."/>
            <person name="Ross K."/>
            <person name="Ryan E."/>
            <person name="Settipalli S."/>
            <person name="Shea T."/>
            <person name="Sherpa N."/>
            <person name="Shi L."/>
            <person name="Shih D."/>
            <person name="Sparrow T."/>
            <person name="Spaulding J."/>
            <person name="Stalker J."/>
            <person name="Stange-Thomann N."/>
            <person name="Stavropoulos S."/>
            <person name="Stone C."/>
            <person name="Strader C."/>
            <person name="Tesfaye S."/>
            <person name="Thomson T."/>
            <person name="Thoulutsang Y."/>
            <person name="Thoulutsang D."/>
            <person name="Topham K."/>
            <person name="Topping I."/>
            <person name="Tsamla T."/>
            <person name="Vassiliev H."/>
            <person name="Vo A."/>
            <person name="Wangchuk T."/>
            <person name="Wangdi T."/>
            <person name="Weiand M."/>
            <person name="Wilkinson J."/>
            <person name="Wilson A."/>
            <person name="Yadav S."/>
            <person name="Young G."/>
            <person name="Yu Q."/>
            <person name="Zembek L."/>
            <person name="Zhong D."/>
            <person name="Zimmer A."/>
            <person name="Zwirko Z."/>
            <person name="Jaffe D.B."/>
            <person name="Alvarez P."/>
            <person name="Brockman W."/>
            <person name="Butler J."/>
            <person name="Chin C."/>
            <person name="Gnerre S."/>
            <person name="Grabherr M."/>
            <person name="Kleber M."/>
            <person name="Mauceli E."/>
            <person name="MacCallum I."/>
        </authorList>
    </citation>
    <scope>NUCLEOTIDE SEQUENCE [LARGE SCALE GENOMIC DNA]</scope>
    <source>
        <strain evidence="13">Tai18E2 / Tucson 14021-0261.01</strain>
    </source>
</reference>
<evidence type="ECO:0000256" key="3">
    <source>
        <dbReference type="ARBA" id="ARBA00011738"/>
    </source>
</evidence>
<dbReference type="eggNOG" id="KOG0628">
    <property type="taxonomic scope" value="Eukaryota"/>
</dbReference>
<proteinExistence type="inferred from homology"/>
<dbReference type="HOGENOM" id="CLU_011856_2_0_1"/>
<feature type="compositionally biased region" description="Polar residues" evidence="11">
    <location>
        <begin position="835"/>
        <end position="849"/>
    </location>
</feature>
<comment type="similarity">
    <text evidence="2">Belongs to the group II decarboxylase family.</text>
</comment>
<dbReference type="PANTHER" id="PTHR11999:SF68">
    <property type="entry name" value="HISTIDINE DECARBOXYLASE"/>
    <property type="match status" value="1"/>
</dbReference>
<dbReference type="FunFam" id="3.40.640.10:FF:000025">
    <property type="entry name" value="Histidine decarboxylase"/>
    <property type="match status" value="1"/>
</dbReference>
<dbReference type="InterPro" id="IPR015421">
    <property type="entry name" value="PyrdxlP-dep_Trfase_major"/>
</dbReference>
<dbReference type="AlphaFoldDB" id="B4NX67"/>
<dbReference type="GO" id="GO:0006548">
    <property type="term" value="P:L-histidine catabolic process"/>
    <property type="evidence" value="ECO:0007669"/>
    <property type="project" value="TreeGrafter"/>
</dbReference>
<accession>B4NX67</accession>
<dbReference type="Pfam" id="PF00282">
    <property type="entry name" value="Pyridoxal_deC"/>
    <property type="match status" value="1"/>
</dbReference>
<evidence type="ECO:0000313" key="13">
    <source>
        <dbReference type="Proteomes" id="UP000002282"/>
    </source>
</evidence>
<dbReference type="PANTHER" id="PTHR11999">
    <property type="entry name" value="GROUP II PYRIDOXAL-5-PHOSPHATE DECARBOXYLASE"/>
    <property type="match status" value="1"/>
</dbReference>
<comment type="cofactor">
    <cofactor evidence="1 10">
        <name>pyridoxal 5'-phosphate</name>
        <dbReference type="ChEBI" id="CHEBI:597326"/>
    </cofactor>
</comment>
<dbReference type="CDD" id="cd06450">
    <property type="entry name" value="DOPA_deC_like"/>
    <property type="match status" value="1"/>
</dbReference>
<keyword evidence="6" id="KW-0210">Decarboxylase</keyword>
<evidence type="ECO:0000256" key="5">
    <source>
        <dbReference type="ARBA" id="ARBA00022584"/>
    </source>
</evidence>
<dbReference type="Gene3D" id="1.20.1340.10">
    <property type="entry name" value="dopa decarboxylase, N-terminal domain"/>
    <property type="match status" value="1"/>
</dbReference>
<evidence type="ECO:0000256" key="6">
    <source>
        <dbReference type="ARBA" id="ARBA00022793"/>
    </source>
</evidence>
<feature type="region of interest" description="Disordered" evidence="11">
    <location>
        <begin position="813"/>
        <end position="849"/>
    </location>
</feature>
<dbReference type="InterPro" id="IPR010977">
    <property type="entry name" value="Aromatic_deC"/>
</dbReference>
<dbReference type="PhylomeDB" id="B4NX67"/>
<evidence type="ECO:0000256" key="9">
    <source>
        <dbReference type="ARBA" id="ARBA00039946"/>
    </source>
</evidence>
<dbReference type="PRINTS" id="PR00800">
    <property type="entry name" value="YHDCRBOXLASE"/>
</dbReference>
<dbReference type="GO" id="GO:0001694">
    <property type="term" value="P:histamine biosynthetic process"/>
    <property type="evidence" value="ECO:0007669"/>
    <property type="project" value="TreeGrafter"/>
</dbReference>
<evidence type="ECO:0000256" key="1">
    <source>
        <dbReference type="ARBA" id="ARBA00001933"/>
    </source>
</evidence>
<evidence type="ECO:0000256" key="10">
    <source>
        <dbReference type="PIRSR" id="PIRSR602129-50"/>
    </source>
</evidence>
<evidence type="ECO:0000256" key="7">
    <source>
        <dbReference type="ARBA" id="ARBA00022898"/>
    </source>
</evidence>
<name>B4NX67_DROYA</name>
<evidence type="ECO:0000256" key="11">
    <source>
        <dbReference type="SAM" id="MobiDB-lite"/>
    </source>
</evidence>
<feature type="compositionally biased region" description="Acidic residues" evidence="11">
    <location>
        <begin position="606"/>
        <end position="616"/>
    </location>
</feature>
<keyword evidence="8 12" id="KW-0456">Lyase</keyword>
<feature type="compositionally biased region" description="Polar residues" evidence="11">
    <location>
        <begin position="576"/>
        <end position="605"/>
    </location>
</feature>
<evidence type="ECO:0000256" key="8">
    <source>
        <dbReference type="ARBA" id="ARBA00023239"/>
    </source>
</evidence>
<feature type="region of interest" description="Disordered" evidence="11">
    <location>
        <begin position="576"/>
        <end position="665"/>
    </location>
</feature>
<evidence type="ECO:0000256" key="2">
    <source>
        <dbReference type="ARBA" id="ARBA00009533"/>
    </source>
</evidence>
<organism evidence="12 13">
    <name type="scientific">Drosophila yakuba</name>
    <name type="common">Fruit fly</name>
    <dbReference type="NCBI Taxonomy" id="7245"/>
    <lineage>
        <taxon>Eukaryota</taxon>
        <taxon>Metazoa</taxon>
        <taxon>Ecdysozoa</taxon>
        <taxon>Arthropoda</taxon>
        <taxon>Hexapoda</taxon>
        <taxon>Insecta</taxon>
        <taxon>Pterygota</taxon>
        <taxon>Neoptera</taxon>
        <taxon>Endopterygota</taxon>
        <taxon>Diptera</taxon>
        <taxon>Brachycera</taxon>
        <taxon>Muscomorpha</taxon>
        <taxon>Ephydroidea</taxon>
        <taxon>Drosophilidae</taxon>
        <taxon>Drosophila</taxon>
        <taxon>Sophophora</taxon>
    </lineage>
</organism>
<sequence length="849" mass="94240">MDFKEYRQRGKEMVDYIADYLENIRERRVFPDVSPGYMRQLLPESAPIEGEPWPKIFSDVERIVMPGITHWQSPHMHAYFPALNSMPSLLGDMLADAINCLGFTWASSPACTELEIIVMNWLGKMIGLPDAFLHLSSQSQGGGVLQTTASEATLVCLLAGRTRAIQRFHERHPGYQDAEINARLVAYCSDQAHSSVEKAALIGLVRMRYIEADEDLAMRGKLLREAIEDDIKQGLVPFWVCATLGTTGSCSFDNLEEIGIVCAEHRLWLHVDAAYAGSAFICPEFRTWLRGIERADSIAFNPSKWLMVHFDATALWVRDSTAVHRTFNVEPLYLQHENSGVAVDFMHWQIPLSRRFRALKVWFVLRSYGIKGLQRHIREGVRLAQKFEALVLADHRFELPAKRHLGLVVFRIRGDNEITEKLLKRLNHRGNLHCIPSSLKGQYVIRFTITSTHTTLDDIVKDWMEIRQVASTVLEEMNITISNRVYLKETKEKNEAFGSSLLLSNSPLSPKVVNGSFAAIFDADEFLAKTYAGVRIAHQESPSMRRRVRGILMSGKQFSLDSHMDVVVQTTLDAGNGATRTSITNSYGRTTSAAQANSERQASIQEDNEESPEETELLSLCRTSNAPTPEHAHSLSTPSRSCSSSSHSLTQSPTQSSPRSSPVNRFRPITLGAVPSQSQLSMPIATPLPNRNVTVSVDSLLTPVTTCNVYHGKRFLEPLENLAQTSASFSSSIFRLPTPLATPTQESLEDPDWPAKTFSQLLLERYSSPSQSLGNNSSTESSSLSGGATPTPTPLSSLDELVTPLLLSFASPSQPMLSAHGLGEGQRERERGSDSDATVCSTTSSMESL</sequence>
<dbReference type="OrthoDB" id="639767at2759"/>
<dbReference type="GO" id="GO:0043052">
    <property type="term" value="P:thermotaxis"/>
    <property type="evidence" value="ECO:0007669"/>
    <property type="project" value="EnsemblMetazoa"/>
</dbReference>
<dbReference type="Proteomes" id="UP000002282">
    <property type="component" value="Chromosome 2L"/>
</dbReference>
<dbReference type="Gene3D" id="3.90.1150.10">
    <property type="entry name" value="Aspartate Aminotransferase, domain 1"/>
    <property type="match status" value="1"/>
</dbReference>
<keyword evidence="13" id="KW-1185">Reference proteome</keyword>
<feature type="compositionally biased region" description="Basic and acidic residues" evidence="11">
    <location>
        <begin position="825"/>
        <end position="834"/>
    </location>
</feature>
<comment type="subunit">
    <text evidence="3">Homodimer.</text>
</comment>
<evidence type="ECO:0000256" key="4">
    <source>
        <dbReference type="ARBA" id="ARBA00012320"/>
    </source>
</evidence>
<dbReference type="SUPFAM" id="SSF53383">
    <property type="entry name" value="PLP-dependent transferases"/>
    <property type="match status" value="1"/>
</dbReference>
<dbReference type="Gene3D" id="3.40.640.10">
    <property type="entry name" value="Type I PLP-dependent aspartate aminotransferase-like (Major domain)"/>
    <property type="match status" value="1"/>
</dbReference>
<keyword evidence="5" id="KW-0127">Catecholamine biosynthesis</keyword>
<dbReference type="KEGG" id="dya:Dyak_GE19346"/>
<dbReference type="SMR" id="B4NX67"/>
<dbReference type="GO" id="GO:0042423">
    <property type="term" value="P:catecholamine biosynthetic process"/>
    <property type="evidence" value="ECO:0007669"/>
    <property type="project" value="UniProtKB-KW"/>
</dbReference>
<dbReference type="InterPro" id="IPR002129">
    <property type="entry name" value="PyrdxlP-dep_de-COase"/>
</dbReference>
<dbReference type="InterPro" id="IPR015422">
    <property type="entry name" value="PyrdxlP-dep_Trfase_small"/>
</dbReference>
<dbReference type="OMA" id="GMVKMHY"/>